<evidence type="ECO:0000313" key="6">
    <source>
        <dbReference type="Proteomes" id="UP000645217"/>
    </source>
</evidence>
<dbReference type="EMBL" id="BMNT01000045">
    <property type="protein sequence ID" value="GGL12985.1"/>
    <property type="molecule type" value="Genomic_DNA"/>
</dbReference>
<organism evidence="5 6">
    <name type="scientific">Sphaerisporangium melleum</name>
    <dbReference type="NCBI Taxonomy" id="321316"/>
    <lineage>
        <taxon>Bacteria</taxon>
        <taxon>Bacillati</taxon>
        <taxon>Actinomycetota</taxon>
        <taxon>Actinomycetes</taxon>
        <taxon>Streptosporangiales</taxon>
        <taxon>Streptosporangiaceae</taxon>
        <taxon>Sphaerisporangium</taxon>
    </lineage>
</organism>
<evidence type="ECO:0000256" key="2">
    <source>
        <dbReference type="ARBA" id="ARBA00023125"/>
    </source>
</evidence>
<evidence type="ECO:0000313" key="5">
    <source>
        <dbReference type="EMBL" id="GGL12985.1"/>
    </source>
</evidence>
<proteinExistence type="predicted"/>
<dbReference type="AlphaFoldDB" id="A0A917VTM2"/>
<gene>
    <name evidence="5" type="ORF">GCM10007964_63880</name>
</gene>
<evidence type="ECO:0000256" key="3">
    <source>
        <dbReference type="ARBA" id="ARBA00023163"/>
    </source>
</evidence>
<dbReference type="InterPro" id="IPR036390">
    <property type="entry name" value="WH_DNA-bd_sf"/>
</dbReference>
<protein>
    <recommendedName>
        <fullName evidence="4">HTH hxlR-type domain-containing protein</fullName>
    </recommendedName>
</protein>
<dbReference type="Proteomes" id="UP000645217">
    <property type="component" value="Unassembled WGS sequence"/>
</dbReference>
<keyword evidence="1" id="KW-0805">Transcription regulation</keyword>
<dbReference type="PROSITE" id="PS51118">
    <property type="entry name" value="HTH_HXLR"/>
    <property type="match status" value="1"/>
</dbReference>
<dbReference type="PANTHER" id="PTHR33204:SF37">
    <property type="entry name" value="HTH-TYPE TRANSCRIPTIONAL REGULATOR YODB"/>
    <property type="match status" value="1"/>
</dbReference>
<evidence type="ECO:0000256" key="1">
    <source>
        <dbReference type="ARBA" id="ARBA00023015"/>
    </source>
</evidence>
<dbReference type="SUPFAM" id="SSF46785">
    <property type="entry name" value="Winged helix' DNA-binding domain"/>
    <property type="match status" value="1"/>
</dbReference>
<dbReference type="GO" id="GO:0003677">
    <property type="term" value="F:DNA binding"/>
    <property type="evidence" value="ECO:0007669"/>
    <property type="project" value="UniProtKB-KW"/>
</dbReference>
<keyword evidence="3" id="KW-0804">Transcription</keyword>
<keyword evidence="6" id="KW-1185">Reference proteome</keyword>
<keyword evidence="2" id="KW-0238">DNA-binding</keyword>
<comment type="caution">
    <text evidence="5">The sequence shown here is derived from an EMBL/GenBank/DDBJ whole genome shotgun (WGS) entry which is preliminary data.</text>
</comment>
<dbReference type="Pfam" id="PF01638">
    <property type="entry name" value="HxlR"/>
    <property type="match status" value="1"/>
</dbReference>
<dbReference type="InterPro" id="IPR036388">
    <property type="entry name" value="WH-like_DNA-bd_sf"/>
</dbReference>
<reference evidence="5" key="2">
    <citation type="submission" date="2020-09" db="EMBL/GenBank/DDBJ databases">
        <authorList>
            <person name="Sun Q."/>
            <person name="Ohkuma M."/>
        </authorList>
    </citation>
    <scope>NUCLEOTIDE SEQUENCE</scope>
    <source>
        <strain evidence="5">JCM 13064</strain>
    </source>
</reference>
<feature type="domain" description="HTH hxlR-type" evidence="4">
    <location>
        <begin position="24"/>
        <end position="123"/>
    </location>
</feature>
<name>A0A917VTM2_9ACTN</name>
<accession>A0A917VTM2</accession>
<reference evidence="5" key="1">
    <citation type="journal article" date="2014" name="Int. J. Syst. Evol. Microbiol.">
        <title>Complete genome sequence of Corynebacterium casei LMG S-19264T (=DSM 44701T), isolated from a smear-ripened cheese.</title>
        <authorList>
            <consortium name="US DOE Joint Genome Institute (JGI-PGF)"/>
            <person name="Walter F."/>
            <person name="Albersmeier A."/>
            <person name="Kalinowski J."/>
            <person name="Ruckert C."/>
        </authorList>
    </citation>
    <scope>NUCLEOTIDE SEQUENCE</scope>
    <source>
        <strain evidence="5">JCM 13064</strain>
    </source>
</reference>
<dbReference type="InterPro" id="IPR002577">
    <property type="entry name" value="HTH_HxlR"/>
</dbReference>
<sequence>MVNAQPQPSSFLRLERSSIHDDSCPSFVGAIELVGRRWVGSILVAAARGAGRFGEFRAVIDGISDRLLAQRLRELEAEGIIERTVIPSTPVQIRYGLTEEGRALIGALQPLTQWSARRAARLAR</sequence>
<dbReference type="PANTHER" id="PTHR33204">
    <property type="entry name" value="TRANSCRIPTIONAL REGULATOR, MARR FAMILY"/>
    <property type="match status" value="1"/>
</dbReference>
<dbReference type="Gene3D" id="1.10.10.10">
    <property type="entry name" value="Winged helix-like DNA-binding domain superfamily/Winged helix DNA-binding domain"/>
    <property type="match status" value="1"/>
</dbReference>
<evidence type="ECO:0000259" key="4">
    <source>
        <dbReference type="PROSITE" id="PS51118"/>
    </source>
</evidence>